<dbReference type="Proteomes" id="UP000297753">
    <property type="component" value="Unassembled WGS sequence"/>
</dbReference>
<dbReference type="RefSeq" id="WP_134837554.1">
    <property type="nucleotide sequence ID" value="NZ_SATR01000088.1"/>
</dbReference>
<proteinExistence type="predicted"/>
<reference evidence="1 2" key="1">
    <citation type="submission" date="2019-01" db="EMBL/GenBank/DDBJ databases">
        <title>Vibrio BEI176 sp. nov, a marine bacterium isolated from China: eastern marignal seas.</title>
        <authorList>
            <person name="Li B."/>
        </authorList>
    </citation>
    <scope>NUCLEOTIDE SEQUENCE [LARGE SCALE GENOMIC DNA]</scope>
    <source>
        <strain evidence="1 2">BEI176</strain>
    </source>
</reference>
<dbReference type="AlphaFoldDB" id="A0A4Y8W9M4"/>
<accession>A0A4Y8W9M4</accession>
<keyword evidence="2" id="KW-1185">Reference proteome</keyword>
<dbReference type="EMBL" id="SATR01000088">
    <property type="protein sequence ID" value="TFH89255.1"/>
    <property type="molecule type" value="Genomic_DNA"/>
</dbReference>
<dbReference type="OrthoDB" id="673682at2"/>
<gene>
    <name evidence="1" type="ORF">ELS82_23240</name>
</gene>
<protein>
    <submittedName>
        <fullName evidence="1">Uncharacterized protein</fullName>
    </submittedName>
</protein>
<evidence type="ECO:0000313" key="2">
    <source>
        <dbReference type="Proteomes" id="UP000297753"/>
    </source>
</evidence>
<sequence>MEAIQVKLSLIALLLCFSSFCIGGNLGKGKEDTQHLFDSVLPFAEKMLAEYGEFYPYGAAMTLTGEVVDVSVFEGSEYPPSSEIIDLLNSAFLKAAANRQYSTTAVVYDVRIMLPSGKASDAIAVNLDHNSGYSIVVYLPYKKVNQTIEYGELSVQEGRGAIFN</sequence>
<comment type="caution">
    <text evidence="1">The sequence shown here is derived from an EMBL/GenBank/DDBJ whole genome shotgun (WGS) entry which is preliminary data.</text>
</comment>
<name>A0A4Y8W9M4_9VIBR</name>
<organism evidence="1 2">
    <name type="scientific">Vibrio ouci</name>
    <dbReference type="NCBI Taxonomy" id="2499078"/>
    <lineage>
        <taxon>Bacteria</taxon>
        <taxon>Pseudomonadati</taxon>
        <taxon>Pseudomonadota</taxon>
        <taxon>Gammaproteobacteria</taxon>
        <taxon>Vibrionales</taxon>
        <taxon>Vibrionaceae</taxon>
        <taxon>Vibrio</taxon>
    </lineage>
</organism>
<evidence type="ECO:0000313" key="1">
    <source>
        <dbReference type="EMBL" id="TFH89255.1"/>
    </source>
</evidence>